<evidence type="ECO:0000313" key="1">
    <source>
        <dbReference type="EMBL" id="ARZ66902.1"/>
    </source>
</evidence>
<dbReference type="Gene3D" id="3.40.50.300">
    <property type="entry name" value="P-loop containing nucleotide triphosphate hydrolases"/>
    <property type="match status" value="1"/>
</dbReference>
<dbReference type="Proteomes" id="UP000195755">
    <property type="component" value="Chromosome"/>
</dbReference>
<sequence>MLPVQTGNLPKGVPAPNETLGYQIIRWAQTYIVQPDGDSAGEPWKFTPEQLKFVLWFYALNSDGTWKYAAGTLRRAKGWGKTPLLAALAIVEFIGPCRFSHWDENGMPVAKRVPLPVVQLGATALDQTQQTLDMIRGMLSESPAEKEYGLEISKSMVQFKSGKPGSIAPKATAGRTNEGNRPSFCVMDEVHHWVGSTGGPDFYQTLKRNIEKTTKAGSRWITTTNAFNPNEDSVAQIIYESDMVAQGFWLYDCLEGSIEVEDIRDEERVRAALIEAYGDAHWADIDGLTKTILYDRTTPDSTYCRFFFNQIAESSDGWMSKAEWDACEAINDIQAGEQIAIGFDGSVRGDGTALVGIRLHDAKLFTLGQWIRPEHAKDSWEVDVLSVEAAVKRAFETYRVEWMYADPPWWQENIGRWAVEWGDDYVYEFWTNKPTRMVQAVERFRTAVMVGDLSHVGEPELTRHVLQAVIREVPQGDLITKDSPRSKRKIDLAVAAVLALEARADAIADGRLQIKRRRVVGF</sequence>
<gene>
    <name evidence="1" type="ORF">SMD11_1241</name>
</gene>
<protein>
    <recommendedName>
        <fullName evidence="3">Terminase</fullName>
    </recommendedName>
</protein>
<evidence type="ECO:0008006" key="3">
    <source>
        <dbReference type="Google" id="ProtNLM"/>
    </source>
</evidence>
<evidence type="ECO:0000313" key="2">
    <source>
        <dbReference type="Proteomes" id="UP000195755"/>
    </source>
</evidence>
<dbReference type="KEGG" id="salj:SMD11_1241"/>
<organism evidence="1 2">
    <name type="scientific">Streptomyces albireticuli</name>
    <dbReference type="NCBI Taxonomy" id="1940"/>
    <lineage>
        <taxon>Bacteria</taxon>
        <taxon>Bacillati</taxon>
        <taxon>Actinomycetota</taxon>
        <taxon>Actinomycetes</taxon>
        <taxon>Kitasatosporales</taxon>
        <taxon>Streptomycetaceae</taxon>
        <taxon>Streptomyces</taxon>
    </lineage>
</organism>
<dbReference type="InterPro" id="IPR027417">
    <property type="entry name" value="P-loop_NTPase"/>
</dbReference>
<reference evidence="1 2" key="1">
    <citation type="submission" date="2017-06" db="EMBL/GenBank/DDBJ databases">
        <title>Streptomyces albireticuli Genome sequencing and assembly.</title>
        <authorList>
            <person name="Wang Y."/>
            <person name="Du B."/>
            <person name="Ding Y."/>
            <person name="Liu H."/>
            <person name="Hou Q."/>
            <person name="Liu K."/>
            <person name="Yao L."/>
            <person name="Wang C."/>
        </authorList>
    </citation>
    <scope>NUCLEOTIDE SEQUENCE [LARGE SCALE GENOMIC DNA]</scope>
    <source>
        <strain evidence="1 2">MDJK11</strain>
    </source>
</reference>
<accession>A0A1Z2KXW9</accession>
<name>A0A1Z2KXW9_9ACTN</name>
<dbReference type="EMBL" id="CP021744">
    <property type="protein sequence ID" value="ARZ66902.1"/>
    <property type="molecule type" value="Genomic_DNA"/>
</dbReference>
<proteinExistence type="predicted"/>
<dbReference type="AlphaFoldDB" id="A0A1Z2KXW9"/>